<dbReference type="RefSeq" id="WP_093145495.1">
    <property type="nucleotide sequence ID" value="NZ_BMWO01000022.1"/>
</dbReference>
<organism evidence="1 2">
    <name type="scientific">Ulvibacter litoralis</name>
    <dbReference type="NCBI Taxonomy" id="227084"/>
    <lineage>
        <taxon>Bacteria</taxon>
        <taxon>Pseudomonadati</taxon>
        <taxon>Bacteroidota</taxon>
        <taxon>Flavobacteriia</taxon>
        <taxon>Flavobacteriales</taxon>
        <taxon>Flavobacteriaceae</taxon>
        <taxon>Ulvibacter</taxon>
    </lineage>
</organism>
<keyword evidence="2" id="KW-1185">Reference proteome</keyword>
<dbReference type="Proteomes" id="UP000199321">
    <property type="component" value="Unassembled WGS sequence"/>
</dbReference>
<gene>
    <name evidence="1" type="ORF">SAMN05421855_1194</name>
</gene>
<dbReference type="EMBL" id="FNBA01000019">
    <property type="protein sequence ID" value="SDF26009.1"/>
    <property type="molecule type" value="Genomic_DNA"/>
</dbReference>
<dbReference type="AlphaFoldDB" id="A0A1G7JNG8"/>
<dbReference type="STRING" id="227084.SAMN05421855_1194"/>
<sequence length="85" mass="10060">MNKTFKQKEIIEWNEYFIDAHILRKKFSFKLISREDDKQNIFDALVINQTLSMDKKASHLTIILEGQNLEKEISLVNIENMTTTN</sequence>
<evidence type="ECO:0000313" key="2">
    <source>
        <dbReference type="Proteomes" id="UP000199321"/>
    </source>
</evidence>
<proteinExistence type="predicted"/>
<reference evidence="1 2" key="1">
    <citation type="submission" date="2016-10" db="EMBL/GenBank/DDBJ databases">
        <authorList>
            <person name="de Groot N.N."/>
        </authorList>
    </citation>
    <scope>NUCLEOTIDE SEQUENCE [LARGE SCALE GENOMIC DNA]</scope>
    <source>
        <strain evidence="1 2">DSM 16195</strain>
    </source>
</reference>
<accession>A0A1G7JNG8</accession>
<protein>
    <submittedName>
        <fullName evidence="1">Uncharacterized protein</fullName>
    </submittedName>
</protein>
<evidence type="ECO:0000313" key="1">
    <source>
        <dbReference type="EMBL" id="SDF26009.1"/>
    </source>
</evidence>
<name>A0A1G7JNG8_9FLAO</name>